<dbReference type="EMBL" id="LZSY01000020">
    <property type="protein sequence ID" value="OBB97166.1"/>
    <property type="molecule type" value="Genomic_DNA"/>
</dbReference>
<comment type="caution">
    <text evidence="2">The sequence shown here is derived from an EMBL/GenBank/DDBJ whole genome shotgun (WGS) entry which is preliminary data.</text>
</comment>
<accession>A0A1A0WFT8</accession>
<dbReference type="Proteomes" id="UP000094008">
    <property type="component" value="Unassembled WGS sequence"/>
</dbReference>
<name>A0A1A0WFT8_MYCPR</name>
<dbReference type="RefSeq" id="WP_064878706.1">
    <property type="nucleotide sequence ID" value="NZ_LZSY01000020.1"/>
</dbReference>
<dbReference type="AlphaFoldDB" id="A0A1A0WFT8"/>
<gene>
    <name evidence="2" type="ORF">A5779_15535</name>
</gene>
<reference evidence="3" key="1">
    <citation type="submission" date="2016-06" db="EMBL/GenBank/DDBJ databases">
        <authorList>
            <person name="Sutton G."/>
            <person name="Brinkac L."/>
            <person name="Sanka R."/>
            <person name="Adams M."/>
            <person name="Lau E."/>
            <person name="Mehaffy C."/>
            <person name="Tameris M."/>
            <person name="Hatherill M."/>
            <person name="Hanekom W."/>
            <person name="Mahomed H."/>
            <person name="Mcshane H."/>
        </authorList>
    </citation>
    <scope>NUCLEOTIDE SEQUENCE [LARGE SCALE GENOMIC DNA]</scope>
    <source>
        <strain evidence="3">852002-10433_SCH5171157</strain>
    </source>
</reference>
<dbReference type="InterPro" id="IPR014983">
    <property type="entry name" value="GAD-rel"/>
</dbReference>
<sequence>MTVRLELLNFISRWGEPIDPIEVPQSYFDEYGDQLPELMLDLWREIGFAGFGNGLLWVCDPHAWQPIVDTWLDGVELPDHYRGGQIPIFRTAYGKIYCFKSGLGQKIEIEPAFSSIALFRPEAVPDQEWIDMGITDILGFPVSQFVIDADYPREGDDLQEDLFTRITDRLGPTTHSTVYSFAPSVQEGGRVRAENATIADAATELVRLRSLEVPDITID</sequence>
<organism evidence="2 3">
    <name type="scientific">Mycolicibacterium peregrinum</name>
    <name type="common">Mycobacterium peregrinum</name>
    <dbReference type="NCBI Taxonomy" id="43304"/>
    <lineage>
        <taxon>Bacteria</taxon>
        <taxon>Bacillati</taxon>
        <taxon>Actinomycetota</taxon>
        <taxon>Actinomycetes</taxon>
        <taxon>Mycobacteriales</taxon>
        <taxon>Mycobacteriaceae</taxon>
        <taxon>Mycolicibacterium</taxon>
    </lineage>
</organism>
<proteinExistence type="predicted"/>
<evidence type="ECO:0000313" key="3">
    <source>
        <dbReference type="Proteomes" id="UP000094008"/>
    </source>
</evidence>
<dbReference type="Pfam" id="PF08887">
    <property type="entry name" value="GAD-like"/>
    <property type="match status" value="1"/>
</dbReference>
<protein>
    <recommendedName>
        <fullName evidence="1">GAD-related domain-containing protein</fullName>
    </recommendedName>
</protein>
<feature type="domain" description="GAD-related" evidence="1">
    <location>
        <begin position="9"/>
        <end position="110"/>
    </location>
</feature>
<dbReference type="OrthoDB" id="9016361at2"/>
<evidence type="ECO:0000259" key="1">
    <source>
        <dbReference type="Pfam" id="PF08887"/>
    </source>
</evidence>
<evidence type="ECO:0000313" key="2">
    <source>
        <dbReference type="EMBL" id="OBB97166.1"/>
    </source>
</evidence>